<feature type="transmembrane region" description="Helical" evidence="6">
    <location>
        <begin position="101"/>
        <end position="121"/>
    </location>
</feature>
<protein>
    <submittedName>
        <fullName evidence="9">ABC transporter permease subunit</fullName>
    </submittedName>
</protein>
<evidence type="ECO:0000256" key="1">
    <source>
        <dbReference type="ARBA" id="ARBA00004651"/>
    </source>
</evidence>
<dbReference type="PANTHER" id="PTHR30177:SF30">
    <property type="entry name" value="GLYCINE BETAINE UPTAKE SYSTEM PERMEASE PROTEIN YEHY"/>
    <property type="match status" value="1"/>
</dbReference>
<proteinExistence type="inferred from homology"/>
<dbReference type="PROSITE" id="PS50928">
    <property type="entry name" value="ABC_TM1"/>
    <property type="match status" value="1"/>
</dbReference>
<organism evidence="9 10">
    <name type="scientific">Teichococcus aerophilus</name>
    <dbReference type="NCBI Taxonomy" id="1224513"/>
    <lineage>
        <taxon>Bacteria</taxon>
        <taxon>Pseudomonadati</taxon>
        <taxon>Pseudomonadota</taxon>
        <taxon>Alphaproteobacteria</taxon>
        <taxon>Acetobacterales</taxon>
        <taxon>Roseomonadaceae</taxon>
        <taxon>Roseomonas</taxon>
    </lineage>
</organism>
<dbReference type="InterPro" id="IPR051204">
    <property type="entry name" value="ABC_transp_perm/SBD"/>
</dbReference>
<dbReference type="CDD" id="cd06261">
    <property type="entry name" value="TM_PBP2"/>
    <property type="match status" value="1"/>
</dbReference>
<name>A0ABR7RSP3_9PROT</name>
<dbReference type="Gene3D" id="1.10.3720.10">
    <property type="entry name" value="MetI-like"/>
    <property type="match status" value="1"/>
</dbReference>
<evidence type="ECO:0000256" key="6">
    <source>
        <dbReference type="RuleBase" id="RU363032"/>
    </source>
</evidence>
<evidence type="ECO:0000313" key="10">
    <source>
        <dbReference type="Proteomes" id="UP000626026"/>
    </source>
</evidence>
<comment type="similarity">
    <text evidence="6">Belongs to the binding-protein-dependent transport system permease family.</text>
</comment>
<feature type="transmembrane region" description="Helical" evidence="6">
    <location>
        <begin position="353"/>
        <end position="377"/>
    </location>
</feature>
<feature type="region of interest" description="Disordered" evidence="7">
    <location>
        <begin position="1"/>
        <end position="25"/>
    </location>
</feature>
<dbReference type="InterPro" id="IPR035906">
    <property type="entry name" value="MetI-like_sf"/>
</dbReference>
<keyword evidence="2 6" id="KW-0813">Transport</keyword>
<sequence>MSLGVAQARPATLARDLATRAPPPPVPREATAAALLAALAASLPFLLGWLSIAANRLVSPRPVSLPLHGGTGLGAACFVLGCLGVALLARRRSLLPWAEVTAGLALLALLATLGLGAGAALDGGARLARAAPGAGFWLAALSLLLSAGCCAAGRDAAREGEAAGATPTRFLAVAVPGIVLLVASGVLDPLSLMREAASRGPELQAALWRHALLAAGALALAGLVAVPLSLLALRRPRLEAALMALANGLQVVPSIALFGLLMAPLAGLAAVWPALRGWGIGGIGAAPAVIGISAYLLLPLAAGLLSGLRQAPADILDAARGQGMGEGAILRHIRLPLGAGAMLGGLRTAAVQAVGLATLAALVGAGGLGAIVFQGIGQLAADLILLGVLPVVGLSLCIDAALAAAQAALAPAGRRG</sequence>
<evidence type="ECO:0000313" key="9">
    <source>
        <dbReference type="EMBL" id="MBC9209363.1"/>
    </source>
</evidence>
<feature type="transmembrane region" description="Helical" evidence="6">
    <location>
        <begin position="278"/>
        <end position="298"/>
    </location>
</feature>
<dbReference type="Pfam" id="PF00528">
    <property type="entry name" value="BPD_transp_1"/>
    <property type="match status" value="1"/>
</dbReference>
<dbReference type="PANTHER" id="PTHR30177">
    <property type="entry name" value="GLYCINE BETAINE/L-PROLINE TRANSPORT SYSTEM PERMEASE PROTEIN PROW"/>
    <property type="match status" value="1"/>
</dbReference>
<dbReference type="SUPFAM" id="SSF161098">
    <property type="entry name" value="MetI-like"/>
    <property type="match status" value="1"/>
</dbReference>
<feature type="transmembrane region" description="Helical" evidence="6">
    <location>
        <begin position="169"/>
        <end position="187"/>
    </location>
</feature>
<dbReference type="EMBL" id="JACTVA010000053">
    <property type="protein sequence ID" value="MBC9209363.1"/>
    <property type="molecule type" value="Genomic_DNA"/>
</dbReference>
<evidence type="ECO:0000256" key="5">
    <source>
        <dbReference type="ARBA" id="ARBA00023136"/>
    </source>
</evidence>
<evidence type="ECO:0000256" key="3">
    <source>
        <dbReference type="ARBA" id="ARBA00022692"/>
    </source>
</evidence>
<feature type="domain" description="ABC transmembrane type-1" evidence="8">
    <location>
        <begin position="207"/>
        <end position="402"/>
    </location>
</feature>
<evidence type="ECO:0000256" key="7">
    <source>
        <dbReference type="SAM" id="MobiDB-lite"/>
    </source>
</evidence>
<comment type="subcellular location">
    <subcellularLocation>
        <location evidence="1 6">Cell membrane</location>
        <topology evidence="1 6">Multi-pass membrane protein</topology>
    </subcellularLocation>
</comment>
<comment type="caution">
    <text evidence="9">The sequence shown here is derived from an EMBL/GenBank/DDBJ whole genome shotgun (WGS) entry which is preliminary data.</text>
</comment>
<dbReference type="Proteomes" id="UP000626026">
    <property type="component" value="Unassembled WGS sequence"/>
</dbReference>
<feature type="transmembrane region" description="Helical" evidence="6">
    <location>
        <begin position="30"/>
        <end position="52"/>
    </location>
</feature>
<evidence type="ECO:0000259" key="8">
    <source>
        <dbReference type="PROSITE" id="PS50928"/>
    </source>
</evidence>
<feature type="transmembrane region" description="Helical" evidence="6">
    <location>
        <begin position="383"/>
        <end position="405"/>
    </location>
</feature>
<feature type="transmembrane region" description="Helical" evidence="6">
    <location>
        <begin position="136"/>
        <end position="157"/>
    </location>
</feature>
<dbReference type="InterPro" id="IPR000515">
    <property type="entry name" value="MetI-like"/>
</dbReference>
<accession>A0ABR7RSP3</accession>
<gene>
    <name evidence="9" type="ORF">IBL26_21130</name>
</gene>
<feature type="transmembrane region" description="Helical" evidence="6">
    <location>
        <begin position="72"/>
        <end position="89"/>
    </location>
</feature>
<keyword evidence="4 6" id="KW-1133">Transmembrane helix</keyword>
<keyword evidence="3 6" id="KW-0812">Transmembrane</keyword>
<evidence type="ECO:0000256" key="2">
    <source>
        <dbReference type="ARBA" id="ARBA00022448"/>
    </source>
</evidence>
<feature type="transmembrane region" description="Helical" evidence="6">
    <location>
        <begin position="245"/>
        <end position="272"/>
    </location>
</feature>
<keyword evidence="5 6" id="KW-0472">Membrane</keyword>
<evidence type="ECO:0000256" key="4">
    <source>
        <dbReference type="ARBA" id="ARBA00022989"/>
    </source>
</evidence>
<keyword evidence="10" id="KW-1185">Reference proteome</keyword>
<feature type="transmembrane region" description="Helical" evidence="6">
    <location>
        <begin position="207"/>
        <end position="233"/>
    </location>
</feature>
<reference evidence="9 10" key="1">
    <citation type="journal article" date="2013" name="Int. J. Syst. Evol. Microbiol.">
        <title>Roseomonas aerophila sp. nov., isolated from air.</title>
        <authorList>
            <person name="Kim S.J."/>
            <person name="Weon H.Y."/>
            <person name="Ahn J.H."/>
            <person name="Hong S.B."/>
            <person name="Seok S.J."/>
            <person name="Whang K.S."/>
            <person name="Kwon S.W."/>
        </authorList>
    </citation>
    <scope>NUCLEOTIDE SEQUENCE [LARGE SCALE GENOMIC DNA]</scope>
    <source>
        <strain evidence="9 10">NBRC 108923</strain>
    </source>
</reference>